<name>A0A9Q3DSE8_9BASI</name>
<protein>
    <submittedName>
        <fullName evidence="1">Uncharacterized protein</fullName>
    </submittedName>
</protein>
<comment type="caution">
    <text evidence="1">The sequence shown here is derived from an EMBL/GenBank/DDBJ whole genome shotgun (WGS) entry which is preliminary data.</text>
</comment>
<dbReference type="AlphaFoldDB" id="A0A9Q3DSE8"/>
<evidence type="ECO:0000313" key="2">
    <source>
        <dbReference type="Proteomes" id="UP000765509"/>
    </source>
</evidence>
<gene>
    <name evidence="1" type="ORF">O181_048725</name>
</gene>
<dbReference type="Proteomes" id="UP000765509">
    <property type="component" value="Unassembled WGS sequence"/>
</dbReference>
<accession>A0A9Q3DSE8</accession>
<dbReference type="EMBL" id="AVOT02020677">
    <property type="protein sequence ID" value="MBW0509010.1"/>
    <property type="molecule type" value="Genomic_DNA"/>
</dbReference>
<organism evidence="1 2">
    <name type="scientific">Austropuccinia psidii MF-1</name>
    <dbReference type="NCBI Taxonomy" id="1389203"/>
    <lineage>
        <taxon>Eukaryota</taxon>
        <taxon>Fungi</taxon>
        <taxon>Dikarya</taxon>
        <taxon>Basidiomycota</taxon>
        <taxon>Pucciniomycotina</taxon>
        <taxon>Pucciniomycetes</taxon>
        <taxon>Pucciniales</taxon>
        <taxon>Sphaerophragmiaceae</taxon>
        <taxon>Austropuccinia</taxon>
    </lineage>
</organism>
<evidence type="ECO:0000313" key="1">
    <source>
        <dbReference type="EMBL" id="MBW0509010.1"/>
    </source>
</evidence>
<keyword evidence="2" id="KW-1185">Reference proteome</keyword>
<proteinExistence type="predicted"/>
<reference evidence="1" key="1">
    <citation type="submission" date="2021-03" db="EMBL/GenBank/DDBJ databases">
        <title>Draft genome sequence of rust myrtle Austropuccinia psidii MF-1, a brazilian biotype.</title>
        <authorList>
            <person name="Quecine M.C."/>
            <person name="Pachon D.M.R."/>
            <person name="Bonatelli M.L."/>
            <person name="Correr F.H."/>
            <person name="Franceschini L.M."/>
            <person name="Leite T.F."/>
            <person name="Margarido G.R.A."/>
            <person name="Almeida C.A."/>
            <person name="Ferrarezi J.A."/>
            <person name="Labate C.A."/>
        </authorList>
    </citation>
    <scope>NUCLEOTIDE SEQUENCE</scope>
    <source>
        <strain evidence="1">MF-1</strain>
    </source>
</reference>
<dbReference type="OrthoDB" id="2517863at2759"/>
<sequence length="135" mass="15014">MKHSLGEHGGSSLANNFMNILRQYDLEQKPTCITTENASVNNCMEMEIAIMRPTFQPETHAIGCMAHILHLEAWDGLNALSINNAPSIDSENEINKNCMAISNITDPPDGLNLDYNSIISQISQLASYLWDSPHR</sequence>